<dbReference type="Proteomes" id="UP001189429">
    <property type="component" value="Unassembled WGS sequence"/>
</dbReference>
<comment type="caution">
    <text evidence="1">The sequence shown here is derived from an EMBL/GenBank/DDBJ whole genome shotgun (WGS) entry which is preliminary data.</text>
</comment>
<evidence type="ECO:0000313" key="1">
    <source>
        <dbReference type="EMBL" id="CAK0899831.1"/>
    </source>
</evidence>
<proteinExistence type="predicted"/>
<protein>
    <submittedName>
        <fullName evidence="1">Uncharacterized protein</fullName>
    </submittedName>
</protein>
<evidence type="ECO:0000313" key="2">
    <source>
        <dbReference type="Proteomes" id="UP001189429"/>
    </source>
</evidence>
<accession>A0ABN9XJ57</accession>
<dbReference type="EMBL" id="CAUYUJ010020674">
    <property type="protein sequence ID" value="CAK0899831.1"/>
    <property type="molecule type" value="Genomic_DNA"/>
</dbReference>
<organism evidence="1 2">
    <name type="scientific">Prorocentrum cordatum</name>
    <dbReference type="NCBI Taxonomy" id="2364126"/>
    <lineage>
        <taxon>Eukaryota</taxon>
        <taxon>Sar</taxon>
        <taxon>Alveolata</taxon>
        <taxon>Dinophyceae</taxon>
        <taxon>Prorocentrales</taxon>
        <taxon>Prorocentraceae</taxon>
        <taxon>Prorocentrum</taxon>
    </lineage>
</organism>
<reference evidence="1" key="1">
    <citation type="submission" date="2023-10" db="EMBL/GenBank/DDBJ databases">
        <authorList>
            <person name="Chen Y."/>
            <person name="Shah S."/>
            <person name="Dougan E. K."/>
            <person name="Thang M."/>
            <person name="Chan C."/>
        </authorList>
    </citation>
    <scope>NUCLEOTIDE SEQUENCE [LARGE SCALE GENOMIC DNA]</scope>
</reference>
<keyword evidence="2" id="KW-1185">Reference proteome</keyword>
<name>A0ABN9XJ57_9DINO</name>
<sequence>MHPRCICDAARLSDRICSGPVRDASALSGGKRSKQHNFVLLIAKAARPVPPFLEGDDDDDDRSQIMYIACGSSRYTLSPAEASARIETLGSAGRVRDRNWAVLHRSPLRLEVWGETPGERKHGPLKSASVQELVNEILSRANPAGAQIKVSHGVASPSVAGLKSVMSEPMDHVISYDRFWKELVGLLQDPVKSAGGIKDSSIRTGMGPADEEFAVVEVLHPPPLKVVTEYKVNKAQGWVYSEAFGPDGELQEKGWAVFHGAPLRLECWSETHTVRKFGPARRDPMQYLVNAIMKRVAPAEAPGAVKVSTNAKLRCVVSGDMGKRIDFERLWRELIHVSMHPQRNATMISSEVTRTSDTEFIVVQTLQSGKGKGKGKGGKEGKGDKGAAVTSTATLKYRLNKKRGEVYREAYGQMGKLDEKVWICVRKGPLRLESWAEAPGVRRYGRDKAQQVQTVLDAVLA</sequence>
<gene>
    <name evidence="1" type="ORF">PCOR1329_LOCUS77265</name>
</gene>